<keyword evidence="3" id="KW-1185">Reference proteome</keyword>
<accession>A0A9K3ND75</accession>
<name>A0A9K3ND75_HELAN</name>
<organism evidence="2 3">
    <name type="scientific">Helianthus annuus</name>
    <name type="common">Common sunflower</name>
    <dbReference type="NCBI Taxonomy" id="4232"/>
    <lineage>
        <taxon>Eukaryota</taxon>
        <taxon>Viridiplantae</taxon>
        <taxon>Streptophyta</taxon>
        <taxon>Embryophyta</taxon>
        <taxon>Tracheophyta</taxon>
        <taxon>Spermatophyta</taxon>
        <taxon>Magnoliopsida</taxon>
        <taxon>eudicotyledons</taxon>
        <taxon>Gunneridae</taxon>
        <taxon>Pentapetalae</taxon>
        <taxon>asterids</taxon>
        <taxon>campanulids</taxon>
        <taxon>Asterales</taxon>
        <taxon>Asteraceae</taxon>
        <taxon>Asteroideae</taxon>
        <taxon>Heliantheae alliance</taxon>
        <taxon>Heliantheae</taxon>
        <taxon>Helianthus</taxon>
    </lineage>
</organism>
<reference evidence="2" key="2">
    <citation type="submission" date="2020-06" db="EMBL/GenBank/DDBJ databases">
        <title>Helianthus annuus Genome sequencing and assembly Release 2.</title>
        <authorList>
            <person name="Gouzy J."/>
            <person name="Langlade N."/>
            <person name="Munos S."/>
        </authorList>
    </citation>
    <scope>NUCLEOTIDE SEQUENCE</scope>
    <source>
        <tissue evidence="2">Leaves</tissue>
    </source>
</reference>
<keyword evidence="1" id="KW-1133">Transmembrane helix</keyword>
<proteinExistence type="predicted"/>
<sequence>MFRVYPQDYSGCKILFTSSTDIQILNFSVADILFCYRLVPNGHFKNIHFFWNVYMFYHLVPLVRSFYLYSNYNMLSCHSLLVRTVFRTSWHE</sequence>
<protein>
    <submittedName>
        <fullName evidence="2">Uncharacterized protein</fullName>
    </submittedName>
</protein>
<dbReference type="EMBL" id="MNCJ02000323">
    <property type="protein sequence ID" value="KAF5795994.1"/>
    <property type="molecule type" value="Genomic_DNA"/>
</dbReference>
<reference evidence="2" key="1">
    <citation type="journal article" date="2017" name="Nature">
        <title>The sunflower genome provides insights into oil metabolism, flowering and Asterid evolution.</title>
        <authorList>
            <person name="Badouin H."/>
            <person name="Gouzy J."/>
            <person name="Grassa C.J."/>
            <person name="Murat F."/>
            <person name="Staton S.E."/>
            <person name="Cottret L."/>
            <person name="Lelandais-Briere C."/>
            <person name="Owens G.L."/>
            <person name="Carrere S."/>
            <person name="Mayjonade B."/>
            <person name="Legrand L."/>
            <person name="Gill N."/>
            <person name="Kane N.C."/>
            <person name="Bowers J.E."/>
            <person name="Hubner S."/>
            <person name="Bellec A."/>
            <person name="Berard A."/>
            <person name="Berges H."/>
            <person name="Blanchet N."/>
            <person name="Boniface M.C."/>
            <person name="Brunel D."/>
            <person name="Catrice O."/>
            <person name="Chaidir N."/>
            <person name="Claudel C."/>
            <person name="Donnadieu C."/>
            <person name="Faraut T."/>
            <person name="Fievet G."/>
            <person name="Helmstetter N."/>
            <person name="King M."/>
            <person name="Knapp S.J."/>
            <person name="Lai Z."/>
            <person name="Le Paslier M.C."/>
            <person name="Lippi Y."/>
            <person name="Lorenzon L."/>
            <person name="Mandel J.R."/>
            <person name="Marage G."/>
            <person name="Marchand G."/>
            <person name="Marquand E."/>
            <person name="Bret-Mestries E."/>
            <person name="Morien E."/>
            <person name="Nambeesan S."/>
            <person name="Nguyen T."/>
            <person name="Pegot-Espagnet P."/>
            <person name="Pouilly N."/>
            <person name="Raftis F."/>
            <person name="Sallet E."/>
            <person name="Schiex T."/>
            <person name="Thomas J."/>
            <person name="Vandecasteele C."/>
            <person name="Vares D."/>
            <person name="Vear F."/>
            <person name="Vautrin S."/>
            <person name="Crespi M."/>
            <person name="Mangin B."/>
            <person name="Burke J.M."/>
            <person name="Salse J."/>
            <person name="Munos S."/>
            <person name="Vincourt P."/>
            <person name="Rieseberg L.H."/>
            <person name="Langlade N.B."/>
        </authorList>
    </citation>
    <scope>NUCLEOTIDE SEQUENCE</scope>
    <source>
        <tissue evidence="2">Leaves</tissue>
    </source>
</reference>
<dbReference type="Gramene" id="mRNA:HanXRQr2_Chr08g0346171">
    <property type="protein sequence ID" value="CDS:HanXRQr2_Chr08g0346171.1"/>
    <property type="gene ID" value="HanXRQr2_Chr08g0346171"/>
</dbReference>
<dbReference type="AlphaFoldDB" id="A0A9K3ND75"/>
<gene>
    <name evidence="2" type="ORF">HanXRQr2_Chr08g0346171</name>
</gene>
<keyword evidence="1" id="KW-0812">Transmembrane</keyword>
<evidence type="ECO:0000256" key="1">
    <source>
        <dbReference type="SAM" id="Phobius"/>
    </source>
</evidence>
<feature type="transmembrane region" description="Helical" evidence="1">
    <location>
        <begin position="49"/>
        <end position="69"/>
    </location>
</feature>
<evidence type="ECO:0000313" key="3">
    <source>
        <dbReference type="Proteomes" id="UP000215914"/>
    </source>
</evidence>
<dbReference type="Proteomes" id="UP000215914">
    <property type="component" value="Unassembled WGS sequence"/>
</dbReference>
<comment type="caution">
    <text evidence="2">The sequence shown here is derived from an EMBL/GenBank/DDBJ whole genome shotgun (WGS) entry which is preliminary data.</text>
</comment>
<keyword evidence="1" id="KW-0472">Membrane</keyword>
<evidence type="ECO:0000313" key="2">
    <source>
        <dbReference type="EMBL" id="KAF5795994.1"/>
    </source>
</evidence>